<protein>
    <submittedName>
        <fullName evidence="2">Nitrogen fixation protein FixH</fullName>
    </submittedName>
</protein>
<organism evidence="2 3">
    <name type="scientific">Rhizobium aquaticum</name>
    <dbReference type="NCBI Taxonomy" id="1549636"/>
    <lineage>
        <taxon>Bacteria</taxon>
        <taxon>Pseudomonadati</taxon>
        <taxon>Pseudomonadota</taxon>
        <taxon>Alphaproteobacteria</taxon>
        <taxon>Hyphomicrobiales</taxon>
        <taxon>Rhizobiaceae</taxon>
        <taxon>Rhizobium/Agrobacterium group</taxon>
        <taxon>Rhizobium</taxon>
    </lineage>
</organism>
<dbReference type="Pfam" id="PF05751">
    <property type="entry name" value="FixH"/>
    <property type="match status" value="1"/>
</dbReference>
<keyword evidence="3" id="KW-1185">Reference proteome</keyword>
<keyword evidence="1" id="KW-0812">Transmembrane</keyword>
<keyword evidence="1" id="KW-0472">Membrane</keyword>
<evidence type="ECO:0000313" key="2">
    <source>
        <dbReference type="EMBL" id="MET3612351.1"/>
    </source>
</evidence>
<reference evidence="2 3" key="1">
    <citation type="submission" date="2024-06" db="EMBL/GenBank/DDBJ databases">
        <title>Genomic Encyclopedia of Type Strains, Phase IV (KMG-IV): sequencing the most valuable type-strain genomes for metagenomic binning, comparative biology and taxonomic classification.</title>
        <authorList>
            <person name="Goeker M."/>
        </authorList>
    </citation>
    <scope>NUCLEOTIDE SEQUENCE [LARGE SCALE GENOMIC DNA]</scope>
    <source>
        <strain evidence="2 3">DSM 29780</strain>
    </source>
</reference>
<dbReference type="InterPro" id="IPR008620">
    <property type="entry name" value="FixH"/>
</dbReference>
<dbReference type="EMBL" id="JBEPMB010000001">
    <property type="protein sequence ID" value="MET3612351.1"/>
    <property type="molecule type" value="Genomic_DNA"/>
</dbReference>
<dbReference type="InterPro" id="IPR018037">
    <property type="entry name" value="FixH_proteobacterial"/>
</dbReference>
<name>A0ABV2IV39_9HYPH</name>
<keyword evidence="1" id="KW-1133">Transmembrane helix</keyword>
<sequence length="165" mass="18376">MATATNKPSGFTFTGWHFLAIMIAFFGTVIAVNFTMAWYATHSWSGLVADDTFKASQQFNAAAEHMRQMAATGIRGELNANREGIRYVLTHPQRGPVPADEVVASFHRPVGTLQDFTVTLKHEGDGVFTTNHEVLPGEWIVDLKTNDDGKMVYHEAIRVHVFPNR</sequence>
<accession>A0ABV2IV39</accession>
<gene>
    <name evidence="2" type="ORF">ABID16_000656</name>
</gene>
<feature type="transmembrane region" description="Helical" evidence="1">
    <location>
        <begin position="16"/>
        <end position="39"/>
    </location>
</feature>
<evidence type="ECO:0000313" key="3">
    <source>
        <dbReference type="Proteomes" id="UP001549047"/>
    </source>
</evidence>
<dbReference type="PIRSF" id="PIRSF011386">
    <property type="entry name" value="FixH"/>
    <property type="match status" value="1"/>
</dbReference>
<proteinExistence type="predicted"/>
<comment type="caution">
    <text evidence="2">The sequence shown here is derived from an EMBL/GenBank/DDBJ whole genome shotgun (WGS) entry which is preliminary data.</text>
</comment>
<dbReference type="RefSeq" id="WP_354554917.1">
    <property type="nucleotide sequence ID" value="NZ_JBEPMB010000001.1"/>
</dbReference>
<evidence type="ECO:0000256" key="1">
    <source>
        <dbReference type="SAM" id="Phobius"/>
    </source>
</evidence>
<dbReference type="Proteomes" id="UP001549047">
    <property type="component" value="Unassembled WGS sequence"/>
</dbReference>